<comment type="caution">
    <text evidence="1">The sequence shown here is derived from an EMBL/GenBank/DDBJ whole genome shotgun (WGS) entry which is preliminary data.</text>
</comment>
<evidence type="ECO:0000313" key="1">
    <source>
        <dbReference type="EMBL" id="KAJ5341390.1"/>
    </source>
</evidence>
<evidence type="ECO:0000313" key="2">
    <source>
        <dbReference type="Proteomes" id="UP001148299"/>
    </source>
</evidence>
<organism evidence="1 2">
    <name type="scientific">Penicillium brevicompactum</name>
    <dbReference type="NCBI Taxonomy" id="5074"/>
    <lineage>
        <taxon>Eukaryota</taxon>
        <taxon>Fungi</taxon>
        <taxon>Dikarya</taxon>
        <taxon>Ascomycota</taxon>
        <taxon>Pezizomycotina</taxon>
        <taxon>Eurotiomycetes</taxon>
        <taxon>Eurotiomycetidae</taxon>
        <taxon>Eurotiales</taxon>
        <taxon>Aspergillaceae</taxon>
        <taxon>Penicillium</taxon>
    </lineage>
</organism>
<dbReference type="EMBL" id="JAPZBR010000008">
    <property type="protein sequence ID" value="KAJ5341390.1"/>
    <property type="molecule type" value="Genomic_DNA"/>
</dbReference>
<name>A0A9W9UJ59_PENBR</name>
<keyword evidence="2" id="KW-1185">Reference proteome</keyword>
<protein>
    <submittedName>
        <fullName evidence="1">Uncharacterized protein</fullName>
    </submittedName>
</protein>
<proteinExistence type="predicted"/>
<gene>
    <name evidence="1" type="ORF">N7541_010514</name>
</gene>
<accession>A0A9W9UJ59</accession>
<dbReference type="Proteomes" id="UP001148299">
    <property type="component" value="Unassembled WGS sequence"/>
</dbReference>
<reference evidence="1" key="1">
    <citation type="submission" date="2022-12" db="EMBL/GenBank/DDBJ databases">
        <authorList>
            <person name="Petersen C."/>
        </authorList>
    </citation>
    <scope>NUCLEOTIDE SEQUENCE</scope>
    <source>
        <strain evidence="1">IBT 35675</strain>
    </source>
</reference>
<dbReference type="AlphaFoldDB" id="A0A9W9UJ59"/>
<reference evidence="1" key="2">
    <citation type="journal article" date="2023" name="IMA Fungus">
        <title>Comparative genomic study of the Penicillium genus elucidates a diverse pangenome and 15 lateral gene transfer events.</title>
        <authorList>
            <person name="Petersen C."/>
            <person name="Sorensen T."/>
            <person name="Nielsen M.R."/>
            <person name="Sondergaard T.E."/>
            <person name="Sorensen J.L."/>
            <person name="Fitzpatrick D.A."/>
            <person name="Frisvad J.C."/>
            <person name="Nielsen K.L."/>
        </authorList>
    </citation>
    <scope>NUCLEOTIDE SEQUENCE</scope>
    <source>
        <strain evidence="1">IBT 35675</strain>
    </source>
</reference>
<sequence length="115" mass="12265">MSPYIPPTLASLLIQALASPTNHSFPQNLKVPEFVPTPAGHDYQLCTQGCLPAALLCAAPVVTPPHANTCGSVSFTSPLLEWYTHRDFGAITFGCHETIGQPGCWSCCIDISPLL</sequence>